<evidence type="ECO:0000313" key="2">
    <source>
        <dbReference type="Proteomes" id="UP001642483"/>
    </source>
</evidence>
<dbReference type="Proteomes" id="UP001642483">
    <property type="component" value="Unassembled WGS sequence"/>
</dbReference>
<comment type="caution">
    <text evidence="1">The sequence shown here is derived from an EMBL/GenBank/DDBJ whole genome shotgun (WGS) entry which is preliminary data.</text>
</comment>
<gene>
    <name evidence="1" type="ORF">CVLEPA_LOCUS17906</name>
</gene>
<sequence length="134" mass="15455">MTEGDMPTNVTLQTPTTNSTLQTIMSQSMQDAKRVFIATQDVKVSSIFWCRIQPIHSHPVDRPCIMLLTKPRSDFVPVGVMYFSDSNPVMCEHFERVEDIRKQVKTDGVTIRFSRKPVFNTESYLKFVLKSTRH</sequence>
<dbReference type="EMBL" id="CAWYQH010000101">
    <property type="protein sequence ID" value="CAK8685985.1"/>
    <property type="molecule type" value="Genomic_DNA"/>
</dbReference>
<name>A0ABP0G2A5_CLALP</name>
<proteinExistence type="predicted"/>
<protein>
    <submittedName>
        <fullName evidence="1">Uncharacterized protein</fullName>
    </submittedName>
</protein>
<reference evidence="1 2" key="1">
    <citation type="submission" date="2024-02" db="EMBL/GenBank/DDBJ databases">
        <authorList>
            <person name="Daric V."/>
            <person name="Darras S."/>
        </authorList>
    </citation>
    <scope>NUCLEOTIDE SEQUENCE [LARGE SCALE GENOMIC DNA]</scope>
</reference>
<keyword evidence="2" id="KW-1185">Reference proteome</keyword>
<accession>A0ABP0G2A5</accession>
<organism evidence="1 2">
    <name type="scientific">Clavelina lepadiformis</name>
    <name type="common">Light-bulb sea squirt</name>
    <name type="synonym">Ascidia lepadiformis</name>
    <dbReference type="NCBI Taxonomy" id="159417"/>
    <lineage>
        <taxon>Eukaryota</taxon>
        <taxon>Metazoa</taxon>
        <taxon>Chordata</taxon>
        <taxon>Tunicata</taxon>
        <taxon>Ascidiacea</taxon>
        <taxon>Aplousobranchia</taxon>
        <taxon>Clavelinidae</taxon>
        <taxon>Clavelina</taxon>
    </lineage>
</organism>
<evidence type="ECO:0000313" key="1">
    <source>
        <dbReference type="EMBL" id="CAK8685985.1"/>
    </source>
</evidence>